<dbReference type="PROSITE" id="PS51542">
    <property type="entry name" value="FYRN"/>
    <property type="match status" value="1"/>
</dbReference>
<dbReference type="PANTHER" id="PTHR10694:SF105">
    <property type="entry name" value="LYSINE-SPECIFIC DEMETHYLASE JMJ14"/>
    <property type="match status" value="1"/>
</dbReference>
<keyword evidence="3" id="KW-0408">Iron</keyword>
<dbReference type="Gene3D" id="2.60.120.650">
    <property type="entry name" value="Cupin"/>
    <property type="match status" value="1"/>
</dbReference>
<evidence type="ECO:0000256" key="1">
    <source>
        <dbReference type="ARBA" id="ARBA00004123"/>
    </source>
</evidence>
<feature type="domain" description="JmjC" evidence="7">
    <location>
        <begin position="327"/>
        <end position="493"/>
    </location>
</feature>
<dbReference type="SMART" id="SM00541">
    <property type="entry name" value="FYRN"/>
    <property type="match status" value="1"/>
</dbReference>
<dbReference type="SUPFAM" id="SSF51197">
    <property type="entry name" value="Clavaminate synthase-like"/>
    <property type="match status" value="1"/>
</dbReference>
<dbReference type="Pfam" id="PF02928">
    <property type="entry name" value="zf-C5HC2"/>
    <property type="match status" value="1"/>
</dbReference>
<dbReference type="Pfam" id="PF02375">
    <property type="entry name" value="JmjN"/>
    <property type="match status" value="1"/>
</dbReference>
<dbReference type="InterPro" id="IPR003889">
    <property type="entry name" value="FYrich_C"/>
</dbReference>
<dbReference type="InterPro" id="IPR004198">
    <property type="entry name" value="Znf_C5HC2"/>
</dbReference>
<dbReference type="GO" id="GO:0000785">
    <property type="term" value="C:chromatin"/>
    <property type="evidence" value="ECO:0007669"/>
    <property type="project" value="TreeGrafter"/>
</dbReference>
<evidence type="ECO:0000313" key="9">
    <source>
        <dbReference type="Proteomes" id="UP001418222"/>
    </source>
</evidence>
<dbReference type="InterPro" id="IPR003347">
    <property type="entry name" value="JmjC_dom"/>
</dbReference>
<dbReference type="GO" id="GO:0005634">
    <property type="term" value="C:nucleus"/>
    <property type="evidence" value="ECO:0007669"/>
    <property type="project" value="UniProtKB-SubCell"/>
</dbReference>
<dbReference type="SMART" id="SM00545">
    <property type="entry name" value="JmjN"/>
    <property type="match status" value="1"/>
</dbReference>
<dbReference type="EMBL" id="JBBWWQ010000019">
    <property type="protein sequence ID" value="KAK8918916.1"/>
    <property type="molecule type" value="Genomic_DNA"/>
</dbReference>
<feature type="compositionally biased region" description="Basic residues" evidence="5">
    <location>
        <begin position="186"/>
        <end position="201"/>
    </location>
</feature>
<dbReference type="PROSITE" id="PS51184">
    <property type="entry name" value="JMJC"/>
    <property type="match status" value="1"/>
</dbReference>
<protein>
    <submittedName>
        <fullName evidence="8">Lysine-specific demethylase JMJ14</fullName>
    </submittedName>
</protein>
<evidence type="ECO:0000256" key="4">
    <source>
        <dbReference type="ARBA" id="ARBA00023242"/>
    </source>
</evidence>
<dbReference type="GO" id="GO:0034647">
    <property type="term" value="F:histone H3K4me/H3K4me2/H3K4me3 demethylase activity"/>
    <property type="evidence" value="ECO:0007669"/>
    <property type="project" value="TreeGrafter"/>
</dbReference>
<dbReference type="PROSITE" id="PS51543">
    <property type="entry name" value="FYRC"/>
    <property type="match status" value="1"/>
</dbReference>
<feature type="region of interest" description="Disordered" evidence="5">
    <location>
        <begin position="177"/>
        <end position="201"/>
    </location>
</feature>
<dbReference type="SMART" id="SM00558">
    <property type="entry name" value="JmjC"/>
    <property type="match status" value="1"/>
</dbReference>
<dbReference type="SMART" id="SM00542">
    <property type="entry name" value="FYRC"/>
    <property type="match status" value="1"/>
</dbReference>
<keyword evidence="2" id="KW-0560">Oxidoreductase</keyword>
<evidence type="ECO:0000259" key="7">
    <source>
        <dbReference type="PROSITE" id="PS51184"/>
    </source>
</evidence>
<reference evidence="8 9" key="1">
    <citation type="journal article" date="2022" name="Nat. Plants">
        <title>Genomes of leafy and leafless Platanthera orchids illuminate the evolution of mycoheterotrophy.</title>
        <authorList>
            <person name="Li M.H."/>
            <person name="Liu K.W."/>
            <person name="Li Z."/>
            <person name="Lu H.C."/>
            <person name="Ye Q.L."/>
            <person name="Zhang D."/>
            <person name="Wang J.Y."/>
            <person name="Li Y.F."/>
            <person name="Zhong Z.M."/>
            <person name="Liu X."/>
            <person name="Yu X."/>
            <person name="Liu D.K."/>
            <person name="Tu X.D."/>
            <person name="Liu B."/>
            <person name="Hao Y."/>
            <person name="Liao X.Y."/>
            <person name="Jiang Y.T."/>
            <person name="Sun W.H."/>
            <person name="Chen J."/>
            <person name="Chen Y.Q."/>
            <person name="Ai Y."/>
            <person name="Zhai J.W."/>
            <person name="Wu S.S."/>
            <person name="Zhou Z."/>
            <person name="Hsiao Y.Y."/>
            <person name="Wu W.L."/>
            <person name="Chen Y.Y."/>
            <person name="Lin Y.F."/>
            <person name="Hsu J.L."/>
            <person name="Li C.Y."/>
            <person name="Wang Z.W."/>
            <person name="Zhao X."/>
            <person name="Zhong W.Y."/>
            <person name="Ma X.K."/>
            <person name="Ma L."/>
            <person name="Huang J."/>
            <person name="Chen G.Z."/>
            <person name="Huang M.Z."/>
            <person name="Huang L."/>
            <person name="Peng D.H."/>
            <person name="Luo Y.B."/>
            <person name="Zou S.Q."/>
            <person name="Chen S.P."/>
            <person name="Lan S."/>
            <person name="Tsai W.C."/>
            <person name="Van de Peer Y."/>
            <person name="Liu Z.J."/>
        </authorList>
    </citation>
    <scope>NUCLEOTIDE SEQUENCE [LARGE SCALE GENOMIC DNA]</scope>
    <source>
        <strain evidence="8">Lor287</strain>
    </source>
</reference>
<dbReference type="InterPro" id="IPR003349">
    <property type="entry name" value="JmjN"/>
</dbReference>
<keyword evidence="4" id="KW-0539">Nucleus</keyword>
<keyword evidence="9" id="KW-1185">Reference proteome</keyword>
<dbReference type="PANTHER" id="PTHR10694">
    <property type="entry name" value="LYSINE-SPECIFIC DEMETHYLASE"/>
    <property type="match status" value="1"/>
</dbReference>
<dbReference type="Pfam" id="PF05965">
    <property type="entry name" value="FYRC"/>
    <property type="match status" value="1"/>
</dbReference>
<evidence type="ECO:0000313" key="8">
    <source>
        <dbReference type="EMBL" id="KAK8918916.1"/>
    </source>
</evidence>
<comment type="subcellular location">
    <subcellularLocation>
        <location evidence="1">Nucleus</location>
    </subcellularLocation>
</comment>
<gene>
    <name evidence="8" type="primary">JMJ14</name>
    <name evidence="8" type="ORF">KSP39_PZI021246</name>
</gene>
<evidence type="ECO:0000259" key="6">
    <source>
        <dbReference type="PROSITE" id="PS51183"/>
    </source>
</evidence>
<dbReference type="PROSITE" id="PS51183">
    <property type="entry name" value="JMJN"/>
    <property type="match status" value="1"/>
</dbReference>
<dbReference type="Proteomes" id="UP001418222">
    <property type="component" value="Unassembled WGS sequence"/>
</dbReference>
<dbReference type="InterPro" id="IPR003888">
    <property type="entry name" value="FYrich_N"/>
</dbReference>
<proteinExistence type="predicted"/>
<accession>A0AAP0FW35</accession>
<feature type="domain" description="JmjN" evidence="6">
    <location>
        <begin position="113"/>
        <end position="154"/>
    </location>
</feature>
<organism evidence="8 9">
    <name type="scientific">Platanthera zijinensis</name>
    <dbReference type="NCBI Taxonomy" id="2320716"/>
    <lineage>
        <taxon>Eukaryota</taxon>
        <taxon>Viridiplantae</taxon>
        <taxon>Streptophyta</taxon>
        <taxon>Embryophyta</taxon>
        <taxon>Tracheophyta</taxon>
        <taxon>Spermatophyta</taxon>
        <taxon>Magnoliopsida</taxon>
        <taxon>Liliopsida</taxon>
        <taxon>Asparagales</taxon>
        <taxon>Orchidaceae</taxon>
        <taxon>Orchidoideae</taxon>
        <taxon>Orchideae</taxon>
        <taxon>Orchidinae</taxon>
        <taxon>Platanthera</taxon>
    </lineage>
</organism>
<evidence type="ECO:0000256" key="3">
    <source>
        <dbReference type="ARBA" id="ARBA00023004"/>
    </source>
</evidence>
<dbReference type="Pfam" id="PF05964">
    <property type="entry name" value="FYRN"/>
    <property type="match status" value="1"/>
</dbReference>
<dbReference type="Gene3D" id="3.30.160.360">
    <property type="match status" value="1"/>
</dbReference>
<sequence length="1220" mass="139060">MASNFRKDPEDATMNSGHIMEAIATPPSQINGDCDGNSHFGVKRSKRRRNEADYCDYYSSEEESDFEKPVKTRLSKHSQHGNDVCRSQPNSSCEEVTARWFPRESCRPIVDEAPVFFPSEEEFKDPLRYIASIRPKAEKYGICRIIPPHSWKPPCPLKEKDFWDQAKFSTRVQQVEKLQNREPMKKRSRIRSQRKRKRRKQFRFSMTRKRNNCTTTETNECTSDTEEKFGFQSGSDFTLQSFQIYADDFKEQYFGMQDTTEDSKSYCKKETGKKWQPSVEEIEGEYWRIVQKPTDEVEVLYGADLETGTFGSGFPKANSTTEKELDPHVYSGWNLNNFPRLPGSVLSFESEDISGVLVPWLYVGMCFSSFCWHVEDHHLYSLNYLHWGDPKVWYGVPGEAAEELEEAMKNNLPELFEEQPGLLHELVTQLSPSVLKSEGVPVYRAKQRAGEFVLTFPRAYHSGFNCGFNCAEAVNVAPMDWLSHGQIAVDLYSKQRRKTSISHDKLLMGAAREAVRALWEILLLDLTKPSNVYWQSVCGKEGILTRAIRERVKMEQIKRETHCDLSKTKKTDREFDLPNERECFFCFYDLHLSASGCECSLDRFACLSHSDLLCSCEPSRRFFLFRHSMDALKSLIEALEGCSSAVQYWGSYDLGLVVPSNAAVNEIPNCLKPEQESPSEAMLEKNSSDSKKGIIDLNIALTDNSSQKSVQGCEFYSNTYSKATEAGFVLGEKSKSVNSCASDVVGASLQNPETSSITHAKIELQRVKWNRCSSSVDLNFAAPKRIKLRHCRINLRENDNFLTDNMCKEEPQECLDLNKEDSFKYSKGKAQAWSNWNDENKSNIKNEQYINADLLNLDQSSVLVTDGCPKGKEEMKFEFTSVSDNILWSSSDLEYMDPEKSLVLFPAEDFEDRKLRDTASSSKDFGNSCHSRTKVFGFDIQPPSFLQANSYFERNQPLNLHAHCSSAPNQHCPEIKDNLIRSKYSIELLHLGTAIFGKQWCNSETIFPKGFRSCVRYFSILDPTATCRYISEVLDGGVIGPLFKVTMEDSPENTFIHHCPSVCWDLVRGRVNQEILKQCSFGNREPSPFQYARIINGLEMFGFLSPPIIQMIESLDGGHRCEEYWASKKLPLIGLGSADCPPHQVSTSERRVMMLSSGTLNSERVELMSEDEIERVLETMFHRASPEELLAMHRVFRSGPGSGCWGAACKVLLNEIAFQQ</sequence>
<comment type="caution">
    <text evidence="8">The sequence shown here is derived from an EMBL/GenBank/DDBJ whole genome shotgun (WGS) entry which is preliminary data.</text>
</comment>
<feature type="region of interest" description="Disordered" evidence="5">
    <location>
        <begin position="1"/>
        <end position="49"/>
    </location>
</feature>
<dbReference type="AlphaFoldDB" id="A0AAP0FW35"/>
<dbReference type="GO" id="GO:0010468">
    <property type="term" value="P:regulation of gene expression"/>
    <property type="evidence" value="ECO:0007669"/>
    <property type="project" value="TreeGrafter"/>
</dbReference>
<dbReference type="Pfam" id="PF02373">
    <property type="entry name" value="JmjC"/>
    <property type="match status" value="1"/>
</dbReference>
<evidence type="ECO:0000256" key="2">
    <source>
        <dbReference type="ARBA" id="ARBA00023002"/>
    </source>
</evidence>
<name>A0AAP0FW35_9ASPA</name>
<feature type="compositionally biased region" description="Basic and acidic residues" evidence="5">
    <location>
        <begin position="1"/>
        <end position="10"/>
    </location>
</feature>
<evidence type="ECO:0000256" key="5">
    <source>
        <dbReference type="SAM" id="MobiDB-lite"/>
    </source>
</evidence>